<keyword evidence="2" id="KW-1185">Reference proteome</keyword>
<protein>
    <submittedName>
        <fullName evidence="1">Uncharacterized protein</fullName>
    </submittedName>
</protein>
<dbReference type="AlphaFoldDB" id="A0A3F3Q4C1"/>
<organism evidence="1 2">
    <name type="scientific">Aspergillus welwitschiae</name>
    <dbReference type="NCBI Taxonomy" id="1341132"/>
    <lineage>
        <taxon>Eukaryota</taxon>
        <taxon>Fungi</taxon>
        <taxon>Dikarya</taxon>
        <taxon>Ascomycota</taxon>
        <taxon>Pezizomycotina</taxon>
        <taxon>Eurotiomycetes</taxon>
        <taxon>Eurotiomycetidae</taxon>
        <taxon>Eurotiales</taxon>
        <taxon>Aspergillaceae</taxon>
        <taxon>Aspergillus</taxon>
        <taxon>Aspergillus subgen. Circumdati</taxon>
    </lineage>
</organism>
<sequence length="59" mass="6679">MSIGNKAERNAMMTFMPVSSNKPRSPLSVALWPVTRDHPPPSRYISPLSFYLDRSSISR</sequence>
<dbReference type="GeneID" id="38134557"/>
<gene>
    <name evidence="1" type="ORF">BDQ94DRAFT_143305</name>
</gene>
<dbReference type="Proteomes" id="UP000253729">
    <property type="component" value="Unassembled WGS sequence"/>
</dbReference>
<evidence type="ECO:0000313" key="2">
    <source>
        <dbReference type="Proteomes" id="UP000253729"/>
    </source>
</evidence>
<proteinExistence type="predicted"/>
<name>A0A3F3Q4C1_9EURO</name>
<accession>A0A3F3Q4C1</accession>
<dbReference type="RefSeq" id="XP_026626568.1">
    <property type="nucleotide sequence ID" value="XM_026766201.1"/>
</dbReference>
<dbReference type="EMBL" id="KZ852046">
    <property type="protein sequence ID" value="RDH33546.1"/>
    <property type="molecule type" value="Genomic_DNA"/>
</dbReference>
<reference evidence="1 2" key="1">
    <citation type="submission" date="2018-07" db="EMBL/GenBank/DDBJ databases">
        <title>The genomes of Aspergillus section Nigri reveals drivers in fungal speciation.</title>
        <authorList>
            <consortium name="DOE Joint Genome Institute"/>
            <person name="Vesth T.C."/>
            <person name="Nybo J."/>
            <person name="Theobald S."/>
            <person name="Brandl J."/>
            <person name="Frisvad J.C."/>
            <person name="Nielsen K.F."/>
            <person name="Lyhne E.K."/>
            <person name="Kogle M.E."/>
            <person name="Kuo A."/>
            <person name="Riley R."/>
            <person name="Clum A."/>
            <person name="Nolan M."/>
            <person name="Lipzen A."/>
            <person name="Salamov A."/>
            <person name="Henrissat B."/>
            <person name="Wiebenga A."/>
            <person name="De vries R.P."/>
            <person name="Grigoriev I.V."/>
            <person name="Mortensen U.H."/>
            <person name="Andersen M.R."/>
            <person name="Baker S.E."/>
        </authorList>
    </citation>
    <scope>NUCLEOTIDE SEQUENCE [LARGE SCALE GENOMIC DNA]</scope>
    <source>
        <strain evidence="1 2">CBS 139.54b</strain>
    </source>
</reference>
<evidence type="ECO:0000313" key="1">
    <source>
        <dbReference type="EMBL" id="RDH33546.1"/>
    </source>
</evidence>